<reference evidence="1" key="1">
    <citation type="submission" date="2015-06" db="EMBL/GenBank/DDBJ databases">
        <authorList>
            <person name="Joergensen T."/>
        </authorList>
    </citation>
    <scope>NUCLEOTIDE SEQUENCE</scope>
    <source>
        <plasmid evidence="1">pRGFK1352</plasmid>
    </source>
</reference>
<protein>
    <submittedName>
        <fullName evidence="1">Uncharacterized protein</fullName>
    </submittedName>
</protein>
<dbReference type="AlphaFoldDB" id="A0A0H5Q6H4"/>
<keyword evidence="1" id="KW-0614">Plasmid</keyword>
<organism evidence="1">
    <name type="scientific">uncultured prokaryote</name>
    <dbReference type="NCBI Taxonomy" id="198431"/>
    <lineage>
        <taxon>unclassified sequences</taxon>
        <taxon>environmental samples</taxon>
    </lineage>
</organism>
<name>A0A0H5Q6H4_9ZZZZ</name>
<geneLocation type="plasmid" evidence="1">
    <name>pRGFK1352</name>
</geneLocation>
<reference evidence="1" key="2">
    <citation type="submission" date="2015-07" db="EMBL/GenBank/DDBJ databases">
        <title>Plasmids, circular viruses and viroids from rat gut.</title>
        <authorList>
            <person name="Jorgensen T.J."/>
            <person name="Hansen M.A."/>
            <person name="Xu Z."/>
            <person name="Tabak M.A."/>
            <person name="Sorensen S.J."/>
            <person name="Hansen L.H."/>
        </authorList>
    </citation>
    <scope>NUCLEOTIDE SEQUENCE</scope>
    <source>
        <plasmid evidence="1">pRGFK1352</plasmid>
    </source>
</reference>
<dbReference type="EMBL" id="LN853914">
    <property type="protein sequence ID" value="CRY97024.1"/>
    <property type="molecule type" value="Genomic_DNA"/>
</dbReference>
<accession>A0A0H5Q6H4</accession>
<evidence type="ECO:0000313" key="1">
    <source>
        <dbReference type="EMBL" id="CRY97024.1"/>
    </source>
</evidence>
<sequence length="204" mass="22514">MRNTVRFVSIVFVSILTCMFVMTSFVHVRADMVSGSEVSSVNYTQVDNSMSSSTALEEKADPYVTVVKNQYVLSPEAYNVLGEAEINEVNRSLDTANQFISERGLYLSTNSRTAVLPTVFRGFGKNDFVVHWNYVRIYLDRNWANVAKNGGIGALAAYIGLRVPKAAPVVIAGAIAGILSGINVPHGVWFDYNYAKGITKWGWQ</sequence>
<proteinExistence type="predicted"/>